<dbReference type="AlphaFoldDB" id="A0A8T0JJV8"/>
<name>A0A8T0JJV8_PHAAN</name>
<protein>
    <submittedName>
        <fullName evidence="1">Uncharacterized protein</fullName>
    </submittedName>
</protein>
<sequence length="88" mass="10089">MASLQGSLRDEGATVERLRGFRVRRSTRDLGFRLAVVLDWSEQTRCTSSDTVRFAIGVARLFWICLSEEWRCLLDLRLGLLRDWGNGA</sequence>
<dbReference type="EMBL" id="JABFOF010000010">
    <property type="protein sequence ID" value="KAG2376208.1"/>
    <property type="molecule type" value="Genomic_DNA"/>
</dbReference>
<dbReference type="Proteomes" id="UP000743370">
    <property type="component" value="Unassembled WGS sequence"/>
</dbReference>
<proteinExistence type="predicted"/>
<gene>
    <name evidence="1" type="ORF">HKW66_Vig0156380</name>
</gene>
<reference evidence="1 2" key="1">
    <citation type="submission" date="2020-05" db="EMBL/GenBank/DDBJ databases">
        <title>Vigna angularis (adzuki bean) Var. LongXiaoDou No. 4 denovo assembly.</title>
        <authorList>
            <person name="Xiang H."/>
        </authorList>
    </citation>
    <scope>NUCLEOTIDE SEQUENCE [LARGE SCALE GENOMIC DNA]</scope>
    <source>
        <tissue evidence="1">Leaf</tissue>
    </source>
</reference>
<evidence type="ECO:0000313" key="2">
    <source>
        <dbReference type="Proteomes" id="UP000743370"/>
    </source>
</evidence>
<evidence type="ECO:0000313" key="1">
    <source>
        <dbReference type="EMBL" id="KAG2376208.1"/>
    </source>
</evidence>
<organism evidence="1 2">
    <name type="scientific">Phaseolus angularis</name>
    <name type="common">Azuki bean</name>
    <name type="synonym">Vigna angularis</name>
    <dbReference type="NCBI Taxonomy" id="3914"/>
    <lineage>
        <taxon>Eukaryota</taxon>
        <taxon>Viridiplantae</taxon>
        <taxon>Streptophyta</taxon>
        <taxon>Embryophyta</taxon>
        <taxon>Tracheophyta</taxon>
        <taxon>Spermatophyta</taxon>
        <taxon>Magnoliopsida</taxon>
        <taxon>eudicotyledons</taxon>
        <taxon>Gunneridae</taxon>
        <taxon>Pentapetalae</taxon>
        <taxon>rosids</taxon>
        <taxon>fabids</taxon>
        <taxon>Fabales</taxon>
        <taxon>Fabaceae</taxon>
        <taxon>Papilionoideae</taxon>
        <taxon>50 kb inversion clade</taxon>
        <taxon>NPAAA clade</taxon>
        <taxon>indigoferoid/millettioid clade</taxon>
        <taxon>Phaseoleae</taxon>
        <taxon>Vigna</taxon>
    </lineage>
</organism>
<accession>A0A8T0JJV8</accession>
<comment type="caution">
    <text evidence="1">The sequence shown here is derived from an EMBL/GenBank/DDBJ whole genome shotgun (WGS) entry which is preliminary data.</text>
</comment>